<evidence type="ECO:0000313" key="2">
    <source>
        <dbReference type="EMBL" id="KAK9294848.1"/>
    </source>
</evidence>
<dbReference type="Proteomes" id="UP001432146">
    <property type="component" value="Unassembled WGS sequence"/>
</dbReference>
<evidence type="ECO:0000256" key="1">
    <source>
        <dbReference type="SAM" id="Phobius"/>
    </source>
</evidence>
<dbReference type="EMBL" id="JAWNGG020000298">
    <property type="protein sequence ID" value="KAK9294848.1"/>
    <property type="molecule type" value="Genomic_DNA"/>
</dbReference>
<dbReference type="AlphaFoldDB" id="A0AAW0ZBS1"/>
<feature type="transmembrane region" description="Helical" evidence="1">
    <location>
        <begin position="87"/>
        <end position="104"/>
    </location>
</feature>
<proteinExistence type="predicted"/>
<reference evidence="2 3" key="1">
    <citation type="submission" date="2024-05" db="EMBL/GenBank/DDBJ databases">
        <title>The nuclear and mitochondrial genome assemblies of Tetragonisca angustula (Apidae: Meliponini), a tiny yet remarkable pollinator in the Neotropics.</title>
        <authorList>
            <person name="Ferrari R."/>
            <person name="Ricardo P.C."/>
            <person name="Dias F.C."/>
            <person name="Araujo N.S."/>
            <person name="Soares D.O."/>
            <person name="Zhou Q.-S."/>
            <person name="Zhu C.-D."/>
            <person name="Coutinho L."/>
            <person name="Airas M.C."/>
            <person name="Batista T.M."/>
        </authorList>
    </citation>
    <scope>NUCLEOTIDE SEQUENCE [LARGE SCALE GENOMIC DNA]</scope>
    <source>
        <strain evidence="2">ASF017062</strain>
        <tissue evidence="2">Abdomen</tissue>
    </source>
</reference>
<gene>
    <name evidence="2" type="ORF">QLX08_010662</name>
</gene>
<comment type="caution">
    <text evidence="2">The sequence shown here is derived from an EMBL/GenBank/DDBJ whole genome shotgun (WGS) entry which is preliminary data.</text>
</comment>
<keyword evidence="1" id="KW-1133">Transmembrane helix</keyword>
<evidence type="ECO:0000313" key="3">
    <source>
        <dbReference type="Proteomes" id="UP001432146"/>
    </source>
</evidence>
<keyword evidence="1" id="KW-0472">Membrane</keyword>
<protein>
    <submittedName>
        <fullName evidence="2">Uncharacterized protein</fullName>
    </submittedName>
</protein>
<sequence length="312" mass="36628">MYRCYLKLLQQKVSHYISWNILFLWGFGLWIALCTSNVYHSFIPKQQDSDIEVLHDISTEAKTIEEMLHVTRTNHTLCNVIIMLKTVLQYIYGFVSVSFVMFLARSHGSFKKVMKICNNTICNFYFTTFARSKRSIYNKNDSNRKNPVVLKCKLIPNSTTSTKYVQTELSCNDEDKWDLTKSRNKNTLDTDMNVIQSEIIFSSRTLLLFNNSDLYRYLNNHRLKNHLLTKYFARQDPVHVENNLQTSNEYERDDRILPKKVIKRGIISSSPEFKKFLANLTKSELFYPCMLEVSASYMIRIKSTCKSSRSND</sequence>
<keyword evidence="3" id="KW-1185">Reference proteome</keyword>
<accession>A0AAW0ZBS1</accession>
<feature type="transmembrane region" description="Helical" evidence="1">
    <location>
        <begin position="21"/>
        <end position="39"/>
    </location>
</feature>
<keyword evidence="1" id="KW-0812">Transmembrane</keyword>
<organism evidence="2 3">
    <name type="scientific">Tetragonisca angustula</name>
    <dbReference type="NCBI Taxonomy" id="166442"/>
    <lineage>
        <taxon>Eukaryota</taxon>
        <taxon>Metazoa</taxon>
        <taxon>Ecdysozoa</taxon>
        <taxon>Arthropoda</taxon>
        <taxon>Hexapoda</taxon>
        <taxon>Insecta</taxon>
        <taxon>Pterygota</taxon>
        <taxon>Neoptera</taxon>
        <taxon>Endopterygota</taxon>
        <taxon>Hymenoptera</taxon>
        <taxon>Apocrita</taxon>
        <taxon>Aculeata</taxon>
        <taxon>Apoidea</taxon>
        <taxon>Anthophila</taxon>
        <taxon>Apidae</taxon>
        <taxon>Tetragonisca</taxon>
    </lineage>
</organism>
<name>A0AAW0ZBS1_9HYME</name>